<feature type="region of interest" description="Disordered" evidence="1">
    <location>
        <begin position="12"/>
        <end position="60"/>
    </location>
</feature>
<feature type="compositionally biased region" description="Basic and acidic residues" evidence="1">
    <location>
        <begin position="42"/>
        <end position="60"/>
    </location>
</feature>
<name>A0A6D2IFE3_9BRAS</name>
<dbReference type="EMBL" id="CACVBM020001058">
    <property type="protein sequence ID" value="CAA7027596.1"/>
    <property type="molecule type" value="Genomic_DNA"/>
</dbReference>
<organism evidence="2 3">
    <name type="scientific">Microthlaspi erraticum</name>
    <dbReference type="NCBI Taxonomy" id="1685480"/>
    <lineage>
        <taxon>Eukaryota</taxon>
        <taxon>Viridiplantae</taxon>
        <taxon>Streptophyta</taxon>
        <taxon>Embryophyta</taxon>
        <taxon>Tracheophyta</taxon>
        <taxon>Spermatophyta</taxon>
        <taxon>Magnoliopsida</taxon>
        <taxon>eudicotyledons</taxon>
        <taxon>Gunneridae</taxon>
        <taxon>Pentapetalae</taxon>
        <taxon>rosids</taxon>
        <taxon>malvids</taxon>
        <taxon>Brassicales</taxon>
        <taxon>Brassicaceae</taxon>
        <taxon>Coluteocarpeae</taxon>
        <taxon>Microthlaspi</taxon>
    </lineage>
</organism>
<feature type="region of interest" description="Disordered" evidence="1">
    <location>
        <begin position="76"/>
        <end position="100"/>
    </location>
</feature>
<proteinExistence type="predicted"/>
<reference evidence="2" key="1">
    <citation type="submission" date="2020-01" db="EMBL/GenBank/DDBJ databases">
        <authorList>
            <person name="Mishra B."/>
        </authorList>
    </citation>
    <scope>NUCLEOTIDE SEQUENCE [LARGE SCALE GENOMIC DNA]</scope>
</reference>
<keyword evidence="3" id="KW-1185">Reference proteome</keyword>
<comment type="caution">
    <text evidence="2">The sequence shown here is derived from an EMBL/GenBank/DDBJ whole genome shotgun (WGS) entry which is preliminary data.</text>
</comment>
<sequence length="100" mass="11149">MILLIQQKLELTSDDNGGTSRNTKLRDFFKGGPELDMSSSDGTDKRSNLRMEPQDLRRPEFLSNQHSHEGLCRCEGVECSANPGNGEEETANPSRKLPKT</sequence>
<dbReference type="AlphaFoldDB" id="A0A6D2IFE3"/>
<accession>A0A6D2IFE3</accession>
<evidence type="ECO:0000256" key="1">
    <source>
        <dbReference type="SAM" id="MobiDB-lite"/>
    </source>
</evidence>
<evidence type="ECO:0000313" key="2">
    <source>
        <dbReference type="EMBL" id="CAA7027596.1"/>
    </source>
</evidence>
<dbReference type="Proteomes" id="UP000467841">
    <property type="component" value="Unassembled WGS sequence"/>
</dbReference>
<evidence type="ECO:0000313" key="3">
    <source>
        <dbReference type="Proteomes" id="UP000467841"/>
    </source>
</evidence>
<protein>
    <submittedName>
        <fullName evidence="2">Uncharacterized protein</fullName>
    </submittedName>
</protein>
<gene>
    <name evidence="2" type="ORF">MERR_LOCUS14831</name>
</gene>